<reference evidence="8" key="1">
    <citation type="submission" date="2020-01" db="EMBL/GenBank/DDBJ databases">
        <authorList>
            <person name="Mishra B."/>
        </authorList>
    </citation>
    <scope>NUCLEOTIDE SEQUENCE [LARGE SCALE GENOMIC DNA]</scope>
</reference>
<protein>
    <recommendedName>
        <fullName evidence="7">NAC domain-containing protein</fullName>
    </recommendedName>
</protein>
<dbReference type="InterPro" id="IPR036093">
    <property type="entry name" value="NAC_dom_sf"/>
</dbReference>
<dbReference type="GO" id="GO:0006355">
    <property type="term" value="P:regulation of DNA-templated transcription"/>
    <property type="evidence" value="ECO:0007669"/>
    <property type="project" value="InterPro"/>
</dbReference>
<sequence>MDTNIVGNRFYPTGEELINHYLKNKILALSKLKSKDLVWYFFSPKVYASAKNKTMKRTTRFGYWKVTGRDQKIREKRRNDVEVGIKKTLVYHQGRVSSGVCTPWVMHEYHITCLPLHQRNYVICKIIYRGEAEDIPSGSNSSEPSQSLVIDSTPVPAISTPPEVEQQGEESFSGLSVNDFTLLMNEQEDPNTFLSNNNNNHPSVQLQTPYLAQDDDEFLGGLMHVNRGQVDYLFSDQEL</sequence>
<feature type="region of interest" description="Disordered" evidence="6">
    <location>
        <begin position="135"/>
        <end position="171"/>
    </location>
</feature>
<dbReference type="PROSITE" id="PS51005">
    <property type="entry name" value="NAC"/>
    <property type="match status" value="1"/>
</dbReference>
<keyword evidence="3" id="KW-0238">DNA-binding</keyword>
<dbReference type="EMBL" id="CACVBM020000022">
    <property type="protein sequence ID" value="CAA7013058.1"/>
    <property type="molecule type" value="Genomic_DNA"/>
</dbReference>
<keyword evidence="2" id="KW-0805">Transcription regulation</keyword>
<name>A0A6D2HHA8_9BRAS</name>
<keyword evidence="4" id="KW-0804">Transcription</keyword>
<keyword evidence="9" id="KW-1185">Reference proteome</keyword>
<dbReference type="SUPFAM" id="SSF101941">
    <property type="entry name" value="NAC domain"/>
    <property type="match status" value="1"/>
</dbReference>
<dbReference type="Pfam" id="PF02365">
    <property type="entry name" value="NAM"/>
    <property type="match status" value="1"/>
</dbReference>
<evidence type="ECO:0000256" key="5">
    <source>
        <dbReference type="ARBA" id="ARBA00023242"/>
    </source>
</evidence>
<dbReference type="InterPro" id="IPR003441">
    <property type="entry name" value="NAC-dom"/>
</dbReference>
<gene>
    <name evidence="8" type="ORF">MERR_LOCUS292</name>
</gene>
<evidence type="ECO:0000313" key="9">
    <source>
        <dbReference type="Proteomes" id="UP000467841"/>
    </source>
</evidence>
<dbReference type="AlphaFoldDB" id="A0A6D2HHA8"/>
<feature type="domain" description="NAC" evidence="7">
    <location>
        <begin position="1"/>
        <end position="129"/>
    </location>
</feature>
<comment type="caution">
    <text evidence="8">The sequence shown here is derived from an EMBL/GenBank/DDBJ whole genome shotgun (WGS) entry which is preliminary data.</text>
</comment>
<proteinExistence type="predicted"/>
<feature type="compositionally biased region" description="Low complexity" evidence="6">
    <location>
        <begin position="137"/>
        <end position="147"/>
    </location>
</feature>
<evidence type="ECO:0000256" key="6">
    <source>
        <dbReference type="SAM" id="MobiDB-lite"/>
    </source>
</evidence>
<evidence type="ECO:0000256" key="1">
    <source>
        <dbReference type="ARBA" id="ARBA00004123"/>
    </source>
</evidence>
<accession>A0A6D2HHA8</accession>
<dbReference type="Gene3D" id="2.170.150.80">
    <property type="entry name" value="NAC domain"/>
    <property type="match status" value="1"/>
</dbReference>
<dbReference type="PANTHER" id="PTHR31989">
    <property type="entry name" value="NAC DOMAIN-CONTAINING PROTEIN 82-RELATED"/>
    <property type="match status" value="1"/>
</dbReference>
<dbReference type="GO" id="GO:0003677">
    <property type="term" value="F:DNA binding"/>
    <property type="evidence" value="ECO:0007669"/>
    <property type="project" value="UniProtKB-KW"/>
</dbReference>
<dbReference type="Proteomes" id="UP000467841">
    <property type="component" value="Unassembled WGS sequence"/>
</dbReference>
<keyword evidence="5" id="KW-0539">Nucleus</keyword>
<evidence type="ECO:0000256" key="4">
    <source>
        <dbReference type="ARBA" id="ARBA00023163"/>
    </source>
</evidence>
<dbReference type="OrthoDB" id="1112274at2759"/>
<evidence type="ECO:0000256" key="3">
    <source>
        <dbReference type="ARBA" id="ARBA00023125"/>
    </source>
</evidence>
<evidence type="ECO:0000313" key="8">
    <source>
        <dbReference type="EMBL" id="CAA7013058.1"/>
    </source>
</evidence>
<comment type="subcellular location">
    <subcellularLocation>
        <location evidence="1">Nucleus</location>
    </subcellularLocation>
</comment>
<organism evidence="8 9">
    <name type="scientific">Microthlaspi erraticum</name>
    <dbReference type="NCBI Taxonomy" id="1685480"/>
    <lineage>
        <taxon>Eukaryota</taxon>
        <taxon>Viridiplantae</taxon>
        <taxon>Streptophyta</taxon>
        <taxon>Embryophyta</taxon>
        <taxon>Tracheophyta</taxon>
        <taxon>Spermatophyta</taxon>
        <taxon>Magnoliopsida</taxon>
        <taxon>eudicotyledons</taxon>
        <taxon>Gunneridae</taxon>
        <taxon>Pentapetalae</taxon>
        <taxon>rosids</taxon>
        <taxon>malvids</taxon>
        <taxon>Brassicales</taxon>
        <taxon>Brassicaceae</taxon>
        <taxon>Coluteocarpeae</taxon>
        <taxon>Microthlaspi</taxon>
    </lineage>
</organism>
<dbReference type="GO" id="GO:0005634">
    <property type="term" value="C:nucleus"/>
    <property type="evidence" value="ECO:0007669"/>
    <property type="project" value="UniProtKB-SubCell"/>
</dbReference>
<evidence type="ECO:0000259" key="7">
    <source>
        <dbReference type="PROSITE" id="PS51005"/>
    </source>
</evidence>
<evidence type="ECO:0000256" key="2">
    <source>
        <dbReference type="ARBA" id="ARBA00023015"/>
    </source>
</evidence>